<feature type="transmembrane region" description="Helical" evidence="2">
    <location>
        <begin position="268"/>
        <end position="294"/>
    </location>
</feature>
<dbReference type="AlphaFoldDB" id="A0A336M5B8"/>
<feature type="compositionally biased region" description="Low complexity" evidence="1">
    <location>
        <begin position="480"/>
        <end position="491"/>
    </location>
</feature>
<feature type="region of interest" description="Disordered" evidence="1">
    <location>
        <begin position="409"/>
        <end position="463"/>
    </location>
</feature>
<keyword evidence="2" id="KW-1133">Transmembrane helix</keyword>
<evidence type="ECO:0000256" key="1">
    <source>
        <dbReference type="SAM" id="MobiDB-lite"/>
    </source>
</evidence>
<feature type="compositionally biased region" description="Basic and acidic residues" evidence="1">
    <location>
        <begin position="127"/>
        <end position="137"/>
    </location>
</feature>
<reference evidence="3" key="1">
    <citation type="submission" date="2018-07" db="EMBL/GenBank/DDBJ databases">
        <authorList>
            <person name="Quirk P.G."/>
            <person name="Krulwich T.A."/>
        </authorList>
    </citation>
    <scope>NUCLEOTIDE SEQUENCE</scope>
</reference>
<dbReference type="InterPro" id="IPR030417">
    <property type="entry name" value="MS4A"/>
</dbReference>
<accession>A0A336M5B8</accession>
<sequence length="499" mass="54856">MDKDVETHIVPIFNMTGSHHNSSNDICGNGENMMDVSKSSLLASINNELNIDINNSQNTEQQTINLMNRTINNNNNSHKDSLTHSQISMISKEDHGSHLYSTPESIMASDEKPIVSGMSNDDDNDNDDRKSTHTTKMELTKQPITPTNTTSPGMMMMNTINRADQKPKSTFPTHILLGALQLVLSVCLAALGGLVIARNAALCMAFSGIWAGAIAGITGSLAILNVRGAKTGFLAASLISVASGTLAASLTGIGLLRDWNIVHQDENLYGAIHASAGLLLVLTIHLVISIISVYHSALTVCSSRNDSGYGTENMIYNDLSFALSHQRVEEYINSLPIETDMKEKMYQNIMKGSLRSDKDKLMPFYHPQYQTPIFVAPPMRHPMMYPHPPPIYTSNMLYPPNLLPPGAPIYGPPTLPRDAPKLHRKRSVHSMQERSGRRSRQSKSDAPLTQPPEEEDRRSFTYTGLDRAIADNYLTHQEKSQSANSISGSISPKCNDVQM</sequence>
<evidence type="ECO:0000313" key="3">
    <source>
        <dbReference type="EMBL" id="SSX25464.1"/>
    </source>
</evidence>
<organism evidence="3">
    <name type="scientific">Culicoides sonorensis</name>
    <name type="common">Biting midge</name>
    <dbReference type="NCBI Taxonomy" id="179676"/>
    <lineage>
        <taxon>Eukaryota</taxon>
        <taxon>Metazoa</taxon>
        <taxon>Ecdysozoa</taxon>
        <taxon>Arthropoda</taxon>
        <taxon>Hexapoda</taxon>
        <taxon>Insecta</taxon>
        <taxon>Pterygota</taxon>
        <taxon>Neoptera</taxon>
        <taxon>Endopterygota</taxon>
        <taxon>Diptera</taxon>
        <taxon>Nematocera</taxon>
        <taxon>Chironomoidea</taxon>
        <taxon>Ceratopogonidae</taxon>
        <taxon>Ceratopogoninae</taxon>
        <taxon>Culicoides</taxon>
        <taxon>Monoculicoides</taxon>
    </lineage>
</organism>
<feature type="transmembrane region" description="Helical" evidence="2">
    <location>
        <begin position="175"/>
        <end position="197"/>
    </location>
</feature>
<keyword evidence="2" id="KW-0812">Transmembrane</keyword>
<feature type="region of interest" description="Disordered" evidence="1">
    <location>
        <begin position="478"/>
        <end position="499"/>
    </location>
</feature>
<dbReference type="PANTHER" id="PTHR23320:SF171">
    <property type="entry name" value="AGAP000247-PA"/>
    <property type="match status" value="1"/>
</dbReference>
<dbReference type="OMA" id="DKDVETH"/>
<feature type="transmembrane region" description="Helical" evidence="2">
    <location>
        <begin position="232"/>
        <end position="256"/>
    </location>
</feature>
<feature type="transmembrane region" description="Helical" evidence="2">
    <location>
        <begin position="204"/>
        <end position="226"/>
    </location>
</feature>
<name>A0A336M5B8_CULSO</name>
<dbReference type="VEuPathDB" id="VectorBase:CSON012376"/>
<feature type="region of interest" description="Disordered" evidence="1">
    <location>
        <begin position="105"/>
        <end position="137"/>
    </location>
</feature>
<evidence type="ECO:0000256" key="2">
    <source>
        <dbReference type="SAM" id="Phobius"/>
    </source>
</evidence>
<protein>
    <submittedName>
        <fullName evidence="3">CSON012376 protein</fullName>
    </submittedName>
</protein>
<dbReference type="EMBL" id="UFQT01000580">
    <property type="protein sequence ID" value="SSX25464.1"/>
    <property type="molecule type" value="Genomic_DNA"/>
</dbReference>
<dbReference type="PANTHER" id="PTHR23320">
    <property type="entry name" value="MEMBRANE-SPANNING 4-DOMAINS SUBFAMILY A MS4A -RELATED"/>
    <property type="match status" value="1"/>
</dbReference>
<keyword evidence="2" id="KW-0472">Membrane</keyword>
<gene>
    <name evidence="3" type="primary">CSON012376</name>
</gene>
<proteinExistence type="predicted"/>